<protein>
    <recommendedName>
        <fullName evidence="4">Golgi apparatus membrane protein TVP18</fullName>
    </recommendedName>
    <alternativeName>
        <fullName evidence="5">Golgi apparatus membrane protein tvp18</fullName>
    </alternativeName>
</protein>
<dbReference type="InterPro" id="IPR019365">
    <property type="entry name" value="TVP18/Ca-channel_flower"/>
</dbReference>
<keyword evidence="8" id="KW-0333">Golgi apparatus</keyword>
<feature type="transmembrane region" description="Helical" evidence="10">
    <location>
        <begin position="29"/>
        <end position="47"/>
    </location>
</feature>
<evidence type="ECO:0000256" key="5">
    <source>
        <dbReference type="ARBA" id="ARBA00020655"/>
    </source>
</evidence>
<organism evidence="11 12">
    <name type="scientific">Eremothecium sinecaudum</name>
    <dbReference type="NCBI Taxonomy" id="45286"/>
    <lineage>
        <taxon>Eukaryota</taxon>
        <taxon>Fungi</taxon>
        <taxon>Dikarya</taxon>
        <taxon>Ascomycota</taxon>
        <taxon>Saccharomycotina</taxon>
        <taxon>Saccharomycetes</taxon>
        <taxon>Saccharomycetales</taxon>
        <taxon>Saccharomycetaceae</taxon>
        <taxon>Eremothecium</taxon>
    </lineage>
</organism>
<dbReference type="GO" id="GO:0000139">
    <property type="term" value="C:Golgi membrane"/>
    <property type="evidence" value="ECO:0007669"/>
    <property type="project" value="UniProtKB-SubCell"/>
</dbReference>
<comment type="subcellular location">
    <subcellularLocation>
        <location evidence="2">Golgi apparatus membrane</location>
        <topology evidence="2">Multi-pass membrane protein</topology>
    </subcellularLocation>
</comment>
<dbReference type="Proteomes" id="UP000243052">
    <property type="component" value="Chromosome vii"/>
</dbReference>
<accession>A0A109V046</accession>
<comment type="function">
    <text evidence="1">Golgi membrane protein involved in vesicular trafficking.</text>
</comment>
<dbReference type="SMART" id="SM01077">
    <property type="entry name" value="Cg6151-P"/>
    <property type="match status" value="1"/>
</dbReference>
<gene>
    <name evidence="11" type="ORF">AW171_hschr74302</name>
</gene>
<proteinExistence type="inferred from homology"/>
<dbReference type="GeneID" id="28725621"/>
<name>A0A109V046_9SACH</name>
<evidence type="ECO:0000256" key="8">
    <source>
        <dbReference type="ARBA" id="ARBA00023034"/>
    </source>
</evidence>
<feature type="transmembrane region" description="Helical" evidence="10">
    <location>
        <begin position="120"/>
        <end position="138"/>
    </location>
</feature>
<dbReference type="STRING" id="45286.A0A109V046"/>
<dbReference type="GO" id="GO:0016192">
    <property type="term" value="P:vesicle-mediated transport"/>
    <property type="evidence" value="ECO:0007669"/>
    <property type="project" value="TreeGrafter"/>
</dbReference>
<evidence type="ECO:0000313" key="12">
    <source>
        <dbReference type="Proteomes" id="UP000243052"/>
    </source>
</evidence>
<dbReference type="AlphaFoldDB" id="A0A109V046"/>
<dbReference type="OrthoDB" id="5591789at2759"/>
<evidence type="ECO:0000256" key="6">
    <source>
        <dbReference type="ARBA" id="ARBA00022692"/>
    </source>
</evidence>
<keyword evidence="9 10" id="KW-0472">Membrane</keyword>
<keyword evidence="6 10" id="KW-0812">Transmembrane</keyword>
<keyword evidence="12" id="KW-1185">Reference proteome</keyword>
<sequence>MAVSLKRLVDVPKIITDLKSFNFSIYGRWFGYINIILCLALGIANLFHFSLVILFAVIAILQGFVLLFTELPFLLKICPLSENFVGLIKRWESNGSRSLFYIVMAVIQWVSLAVRVTSLIVVAIGLTISAIFYGTGYLKKQEFKETNYLRDPSRDPNFPREAAVRDMV</sequence>
<dbReference type="PANTHER" id="PTHR13314:SF2">
    <property type="entry name" value="CALCIUM CHANNEL FLOWER HOMOLOG"/>
    <property type="match status" value="1"/>
</dbReference>
<evidence type="ECO:0000256" key="1">
    <source>
        <dbReference type="ARBA" id="ARBA00003246"/>
    </source>
</evidence>
<dbReference type="RefSeq" id="XP_017989272.1">
    <property type="nucleotide sequence ID" value="XM_018133565.1"/>
</dbReference>
<evidence type="ECO:0000313" key="11">
    <source>
        <dbReference type="EMBL" id="AMD22276.1"/>
    </source>
</evidence>
<dbReference type="PANTHER" id="PTHR13314">
    <property type="entry name" value="CALCIUM CHANNEL FLOWER HOMOLOG"/>
    <property type="match status" value="1"/>
</dbReference>
<evidence type="ECO:0000256" key="10">
    <source>
        <dbReference type="SAM" id="Phobius"/>
    </source>
</evidence>
<evidence type="ECO:0000256" key="2">
    <source>
        <dbReference type="ARBA" id="ARBA00004653"/>
    </source>
</evidence>
<evidence type="ECO:0000256" key="4">
    <source>
        <dbReference type="ARBA" id="ARBA00013563"/>
    </source>
</evidence>
<dbReference type="Pfam" id="PF10233">
    <property type="entry name" value="Cg6151-P"/>
    <property type="match status" value="1"/>
</dbReference>
<comment type="similarity">
    <text evidence="3">Belongs to the TVP18 family.</text>
</comment>
<reference evidence="11 12" key="1">
    <citation type="submission" date="2016-01" db="EMBL/GenBank/DDBJ databases">
        <title>Genome sequence of the yeast Holleya sinecauda.</title>
        <authorList>
            <person name="Dietrich F.S."/>
        </authorList>
    </citation>
    <scope>NUCLEOTIDE SEQUENCE [LARGE SCALE GENOMIC DNA]</scope>
    <source>
        <strain evidence="11 12">ATCC 58844</strain>
    </source>
</reference>
<feature type="transmembrane region" description="Helical" evidence="10">
    <location>
        <begin position="53"/>
        <end position="77"/>
    </location>
</feature>
<evidence type="ECO:0000256" key="3">
    <source>
        <dbReference type="ARBA" id="ARBA00005738"/>
    </source>
</evidence>
<evidence type="ECO:0000256" key="7">
    <source>
        <dbReference type="ARBA" id="ARBA00022989"/>
    </source>
</evidence>
<evidence type="ECO:0000256" key="9">
    <source>
        <dbReference type="ARBA" id="ARBA00023136"/>
    </source>
</evidence>
<keyword evidence="7 10" id="KW-1133">Transmembrane helix</keyword>
<dbReference type="EMBL" id="CP014247">
    <property type="protein sequence ID" value="AMD22276.1"/>
    <property type="molecule type" value="Genomic_DNA"/>
</dbReference>
<feature type="transmembrane region" description="Helical" evidence="10">
    <location>
        <begin position="98"/>
        <end position="114"/>
    </location>
</feature>